<keyword evidence="1" id="KW-1133">Transmembrane helix</keyword>
<dbReference type="RefSeq" id="WP_037441820.1">
    <property type="nucleotide sequence ID" value="NZ_JPEO01000004.1"/>
</dbReference>
<protein>
    <recommendedName>
        <fullName evidence="2">DUF6868 domain-containing protein</fullName>
    </recommendedName>
</protein>
<reference evidence="3 4" key="1">
    <citation type="submission" date="2014-06" db="EMBL/GenBank/DDBJ databases">
        <title>Shewanella sp. YQH10.</title>
        <authorList>
            <person name="Liu Y."/>
            <person name="Zeng R."/>
        </authorList>
    </citation>
    <scope>NUCLEOTIDE SEQUENCE [LARGE SCALE GENOMIC DNA]</scope>
    <source>
        <strain evidence="3 4">YQH10</strain>
    </source>
</reference>
<comment type="caution">
    <text evidence="3">The sequence shown here is derived from an EMBL/GenBank/DDBJ whole genome shotgun (WGS) entry which is preliminary data.</text>
</comment>
<keyword evidence="1" id="KW-0812">Transmembrane</keyword>
<sequence>MSLTQLVDFFQWMTLINVGLLMFSALMVSSFKSLIFRFHGQMFGLAPEQISLVLYGFLGTYKLLIFVFNLVPYLAMLIISN</sequence>
<feature type="transmembrane region" description="Helical" evidence="1">
    <location>
        <begin position="12"/>
        <end position="31"/>
    </location>
</feature>
<dbReference type="OrthoDB" id="5918912at2"/>
<dbReference type="InterPro" id="IPR049220">
    <property type="entry name" value="DUF6868"/>
</dbReference>
<evidence type="ECO:0000259" key="2">
    <source>
        <dbReference type="Pfam" id="PF21742"/>
    </source>
</evidence>
<accession>A0A094JZT1</accession>
<dbReference type="Pfam" id="PF21742">
    <property type="entry name" value="DUF6868"/>
    <property type="match status" value="1"/>
</dbReference>
<name>A0A094JZT1_9GAMM</name>
<dbReference type="AlphaFoldDB" id="A0A094JZT1"/>
<feature type="transmembrane region" description="Helical" evidence="1">
    <location>
        <begin position="52"/>
        <end position="79"/>
    </location>
</feature>
<evidence type="ECO:0000313" key="3">
    <source>
        <dbReference type="EMBL" id="KFZ37886.1"/>
    </source>
</evidence>
<proteinExistence type="predicted"/>
<dbReference type="EMBL" id="JPEO01000004">
    <property type="protein sequence ID" value="KFZ37886.1"/>
    <property type="molecule type" value="Genomic_DNA"/>
</dbReference>
<keyword evidence="4" id="KW-1185">Reference proteome</keyword>
<organism evidence="3 4">
    <name type="scientific">Shewanella mangrovi</name>
    <dbReference type="NCBI Taxonomy" id="1515746"/>
    <lineage>
        <taxon>Bacteria</taxon>
        <taxon>Pseudomonadati</taxon>
        <taxon>Pseudomonadota</taxon>
        <taxon>Gammaproteobacteria</taxon>
        <taxon>Alteromonadales</taxon>
        <taxon>Shewanellaceae</taxon>
        <taxon>Shewanella</taxon>
    </lineage>
</organism>
<evidence type="ECO:0000313" key="4">
    <source>
        <dbReference type="Proteomes" id="UP000029264"/>
    </source>
</evidence>
<feature type="domain" description="DUF6868" evidence="2">
    <location>
        <begin position="1"/>
        <end position="79"/>
    </location>
</feature>
<evidence type="ECO:0000256" key="1">
    <source>
        <dbReference type="SAM" id="Phobius"/>
    </source>
</evidence>
<dbReference type="eggNOG" id="ENOG5033CK7">
    <property type="taxonomic scope" value="Bacteria"/>
</dbReference>
<keyword evidence="1" id="KW-0472">Membrane</keyword>
<gene>
    <name evidence="3" type="ORF">HR45_08560</name>
</gene>
<dbReference type="Proteomes" id="UP000029264">
    <property type="component" value="Unassembled WGS sequence"/>
</dbReference>